<sequence>MPYVEQRGNSIRVKWWGGEYKLDADGRPTKTKKYESASGPEPGVKFQSEDEAYDYGLDREYDVRHGKHIRRADTKTLMKDYCWLWYGAQDLRPMSMDRYRSRLRARIIPYWGEHAVGDITAWEYDAWKKGLKAAVARGELSQNYVDQLVSLFGMLMNDAVVKYKLRSESPVVVQRRRGKYTKRRREKKRPMQMAVLHQLATNAYTVWGYTGWVYMWTIAFTGMRPPGEMQGFRREFASPTWPASDPDPERREESLERYGPDRMPALRVQYQLQYVDSVRTLVEPKYESHRTLVLPPFLHDMHVALLASHASPWVFPAPTGEAMGTQWYKTYWSHIRDGCPERTARRDYLRPGIPAVPEMAGKRIYLLRHWMKEMLEEDGHPRTAQETRMGHEVAGVEGLYGNLTPGMELRIVETLQERWEKFMCSEGGRWQPPFPIPLPKSQSAAK</sequence>
<dbReference type="AlphaFoldDB" id="A0A1R1S8F1"/>
<dbReference type="RefSeq" id="WP_107501314.1">
    <property type="nucleotide sequence ID" value="NZ_ASQP01000469.1"/>
</dbReference>
<keyword evidence="4" id="KW-1185">Reference proteome</keyword>
<dbReference type="SUPFAM" id="SSF56349">
    <property type="entry name" value="DNA breaking-rejoining enzymes"/>
    <property type="match status" value="1"/>
</dbReference>
<dbReference type="Gene3D" id="1.10.443.10">
    <property type="entry name" value="Intergrase catalytic core"/>
    <property type="match status" value="1"/>
</dbReference>
<dbReference type="GeneID" id="96746606"/>
<proteinExistence type="predicted"/>
<name>A0A1R1S8F1_9ACTN</name>
<evidence type="ECO:0000313" key="3">
    <source>
        <dbReference type="EMBL" id="OMI34477.1"/>
    </source>
</evidence>
<dbReference type="Gene3D" id="1.10.150.130">
    <property type="match status" value="1"/>
</dbReference>
<comment type="caution">
    <text evidence="3">The sequence shown here is derived from an EMBL/GenBank/DDBJ whole genome shotgun (WGS) entry which is preliminary data.</text>
</comment>
<organism evidence="3 4">
    <name type="scientific">Streptomyces sparsogenes DSM 40356</name>
    <dbReference type="NCBI Taxonomy" id="1331668"/>
    <lineage>
        <taxon>Bacteria</taxon>
        <taxon>Bacillati</taxon>
        <taxon>Actinomycetota</taxon>
        <taxon>Actinomycetes</taxon>
        <taxon>Kitasatosporales</taxon>
        <taxon>Streptomycetaceae</taxon>
        <taxon>Streptomyces</taxon>
    </lineage>
</organism>
<dbReference type="InterPro" id="IPR011010">
    <property type="entry name" value="DNA_brk_join_enz"/>
</dbReference>
<dbReference type="STRING" id="67365.GCA_001704635_01657"/>
<evidence type="ECO:0000313" key="4">
    <source>
        <dbReference type="Proteomes" id="UP000186168"/>
    </source>
</evidence>
<protein>
    <submittedName>
        <fullName evidence="3">Tyrosine recombinase XerD</fullName>
    </submittedName>
</protein>
<dbReference type="EMBL" id="ASQP01000469">
    <property type="protein sequence ID" value="OMI34477.1"/>
    <property type="molecule type" value="Genomic_DNA"/>
</dbReference>
<dbReference type="Proteomes" id="UP000186168">
    <property type="component" value="Unassembled WGS sequence"/>
</dbReference>
<dbReference type="GO" id="GO:0006310">
    <property type="term" value="P:DNA recombination"/>
    <property type="evidence" value="ECO:0007669"/>
    <property type="project" value="UniProtKB-KW"/>
</dbReference>
<dbReference type="InterPro" id="IPR010998">
    <property type="entry name" value="Integrase_recombinase_N"/>
</dbReference>
<gene>
    <name evidence="3" type="ORF">SPAR_36876</name>
</gene>
<keyword evidence="1" id="KW-0238">DNA-binding</keyword>
<dbReference type="InterPro" id="IPR013762">
    <property type="entry name" value="Integrase-like_cat_sf"/>
</dbReference>
<dbReference type="GO" id="GO:0003677">
    <property type="term" value="F:DNA binding"/>
    <property type="evidence" value="ECO:0007669"/>
    <property type="project" value="UniProtKB-KW"/>
</dbReference>
<evidence type="ECO:0000256" key="1">
    <source>
        <dbReference type="ARBA" id="ARBA00023125"/>
    </source>
</evidence>
<keyword evidence="2" id="KW-0233">DNA recombination</keyword>
<accession>A0A1R1S8F1</accession>
<evidence type="ECO:0000256" key="2">
    <source>
        <dbReference type="ARBA" id="ARBA00023172"/>
    </source>
</evidence>
<reference evidence="3 4" key="1">
    <citation type="submission" date="2013-05" db="EMBL/GenBank/DDBJ databases">
        <title>Genome sequence of Streptomyces sparsogenes DSM 40356.</title>
        <authorList>
            <person name="Coyne S."/>
            <person name="Seebeck F.P."/>
        </authorList>
    </citation>
    <scope>NUCLEOTIDE SEQUENCE [LARGE SCALE GENOMIC DNA]</scope>
    <source>
        <strain evidence="3 4">DSM 40356</strain>
    </source>
</reference>
<dbReference type="GO" id="GO:0015074">
    <property type="term" value="P:DNA integration"/>
    <property type="evidence" value="ECO:0007669"/>
    <property type="project" value="InterPro"/>
</dbReference>